<name>A0A2K2FNJ2_9CLOT</name>
<dbReference type="PROSITE" id="PS51819">
    <property type="entry name" value="VOC"/>
    <property type="match status" value="1"/>
</dbReference>
<protein>
    <submittedName>
        <fullName evidence="3">Glyoxalase</fullName>
    </submittedName>
</protein>
<dbReference type="PANTHER" id="PTHR43048">
    <property type="entry name" value="METHYLMALONYL-COA EPIMERASE"/>
    <property type="match status" value="1"/>
</dbReference>
<dbReference type="GO" id="GO:0046491">
    <property type="term" value="P:L-methylmalonyl-CoA metabolic process"/>
    <property type="evidence" value="ECO:0007669"/>
    <property type="project" value="TreeGrafter"/>
</dbReference>
<keyword evidence="4" id="KW-1185">Reference proteome</keyword>
<dbReference type="SUPFAM" id="SSF54593">
    <property type="entry name" value="Glyoxalase/Bleomycin resistance protein/Dihydroxybiphenyl dioxygenase"/>
    <property type="match status" value="1"/>
</dbReference>
<feature type="domain" description="VOC" evidence="2">
    <location>
        <begin position="18"/>
        <end position="141"/>
    </location>
</feature>
<keyword evidence="1" id="KW-0479">Metal-binding</keyword>
<comment type="caution">
    <text evidence="3">The sequence shown here is derived from an EMBL/GenBank/DDBJ whole genome shotgun (WGS) entry which is preliminary data.</text>
</comment>
<evidence type="ECO:0000313" key="4">
    <source>
        <dbReference type="Proteomes" id="UP000236151"/>
    </source>
</evidence>
<accession>A0A2K2FNJ2</accession>
<dbReference type="PANTHER" id="PTHR43048:SF3">
    <property type="entry name" value="METHYLMALONYL-COA EPIMERASE, MITOCHONDRIAL"/>
    <property type="match status" value="1"/>
</dbReference>
<reference evidence="4" key="1">
    <citation type="submission" date="2017-06" db="EMBL/GenBank/DDBJ databases">
        <title>Investigating the central metabolism of Clostridium thermosuccinogenes.</title>
        <authorList>
            <person name="Koendjbiharie J.G."/>
            <person name="Van Kranenburg R."/>
            <person name="Vriesendorp B."/>
        </authorList>
    </citation>
    <scope>NUCLEOTIDE SEQUENCE [LARGE SCALE GENOMIC DNA]</scope>
    <source>
        <strain evidence="4">DSM 5806</strain>
    </source>
</reference>
<dbReference type="InterPro" id="IPR004360">
    <property type="entry name" value="Glyas_Fos-R_dOase_dom"/>
</dbReference>
<dbReference type="OrthoDB" id="9788468at2"/>
<evidence type="ECO:0000313" key="3">
    <source>
        <dbReference type="EMBL" id="PNU01639.1"/>
    </source>
</evidence>
<dbReference type="KEGG" id="cthd:CDO33_16655"/>
<dbReference type="Gene3D" id="3.10.180.10">
    <property type="entry name" value="2,3-Dihydroxybiphenyl 1,2-Dioxygenase, domain 1"/>
    <property type="match status" value="1"/>
</dbReference>
<dbReference type="Proteomes" id="UP000236151">
    <property type="component" value="Unassembled WGS sequence"/>
</dbReference>
<dbReference type="GO" id="GO:0004493">
    <property type="term" value="F:methylmalonyl-CoA epimerase activity"/>
    <property type="evidence" value="ECO:0007669"/>
    <property type="project" value="TreeGrafter"/>
</dbReference>
<dbReference type="GO" id="GO:0046872">
    <property type="term" value="F:metal ion binding"/>
    <property type="evidence" value="ECO:0007669"/>
    <property type="project" value="UniProtKB-KW"/>
</dbReference>
<dbReference type="EMBL" id="NIOJ01000001">
    <property type="protein sequence ID" value="PNU01639.1"/>
    <property type="molecule type" value="Genomic_DNA"/>
</dbReference>
<dbReference type="CDD" id="cd06587">
    <property type="entry name" value="VOC"/>
    <property type="match status" value="1"/>
</dbReference>
<proteinExistence type="predicted"/>
<organism evidence="3 4">
    <name type="scientific">Clostridium thermosuccinogenes</name>
    <dbReference type="NCBI Taxonomy" id="84032"/>
    <lineage>
        <taxon>Bacteria</taxon>
        <taxon>Bacillati</taxon>
        <taxon>Bacillota</taxon>
        <taxon>Clostridia</taxon>
        <taxon>Eubacteriales</taxon>
        <taxon>Clostridiaceae</taxon>
        <taxon>Clostridium</taxon>
    </lineage>
</organism>
<sequence length="142" mass="15674">MGGGLILQNFEEKKLVKGFHHVAMRVKDFDATVKFYTEVLGFKKSISWGEGDERAIMLDAGNGNHLEIFAGGSGEAKPEGAFLHLALSTDNCDEAIEKVRKAGMEITIEPNDVVINSNPPTPIRIAFFKGPDGEIVEFFQYR</sequence>
<dbReference type="Pfam" id="PF00903">
    <property type="entry name" value="Glyoxalase"/>
    <property type="match status" value="1"/>
</dbReference>
<dbReference type="InterPro" id="IPR051785">
    <property type="entry name" value="MMCE/EMCE_epimerase"/>
</dbReference>
<dbReference type="InterPro" id="IPR029068">
    <property type="entry name" value="Glyas_Bleomycin-R_OHBP_Dase"/>
</dbReference>
<gene>
    <name evidence="3" type="ORF">CDQ84_00665</name>
</gene>
<evidence type="ECO:0000256" key="1">
    <source>
        <dbReference type="ARBA" id="ARBA00022723"/>
    </source>
</evidence>
<evidence type="ECO:0000259" key="2">
    <source>
        <dbReference type="PROSITE" id="PS51819"/>
    </source>
</evidence>
<dbReference type="InterPro" id="IPR037523">
    <property type="entry name" value="VOC_core"/>
</dbReference>
<dbReference type="AlphaFoldDB" id="A0A2K2FNJ2"/>